<name>A0A5N6QTH0_9ROSI</name>
<dbReference type="Proteomes" id="UP000327013">
    <property type="component" value="Chromosome 2"/>
</dbReference>
<proteinExistence type="predicted"/>
<reference evidence="1 2" key="1">
    <citation type="submission" date="2019-06" db="EMBL/GenBank/DDBJ databases">
        <title>A chromosomal-level reference genome of Carpinus fangiana (Coryloideae, Betulaceae).</title>
        <authorList>
            <person name="Yang X."/>
            <person name="Wang Z."/>
            <person name="Zhang L."/>
            <person name="Hao G."/>
            <person name="Liu J."/>
            <person name="Yang Y."/>
        </authorList>
    </citation>
    <scope>NUCLEOTIDE SEQUENCE [LARGE SCALE GENOMIC DNA]</scope>
    <source>
        <strain evidence="1">Cfa_2016G</strain>
        <tissue evidence="1">Leaf</tissue>
    </source>
</reference>
<sequence length="98" mass="11026">MLGIVIPAFVVTARNDGVDKSFCRRFEWTLVMRIPRTSFSVNTREGRFGYAGTKTFASVNRERRQRRMRRCPLLTPAKLLLPASSVNADEGFSAGVLC</sequence>
<keyword evidence="2" id="KW-1185">Reference proteome</keyword>
<protein>
    <submittedName>
        <fullName evidence="1">Uncharacterized protein</fullName>
    </submittedName>
</protein>
<evidence type="ECO:0000313" key="2">
    <source>
        <dbReference type="Proteomes" id="UP000327013"/>
    </source>
</evidence>
<organism evidence="1 2">
    <name type="scientific">Carpinus fangiana</name>
    <dbReference type="NCBI Taxonomy" id="176857"/>
    <lineage>
        <taxon>Eukaryota</taxon>
        <taxon>Viridiplantae</taxon>
        <taxon>Streptophyta</taxon>
        <taxon>Embryophyta</taxon>
        <taxon>Tracheophyta</taxon>
        <taxon>Spermatophyta</taxon>
        <taxon>Magnoliopsida</taxon>
        <taxon>eudicotyledons</taxon>
        <taxon>Gunneridae</taxon>
        <taxon>Pentapetalae</taxon>
        <taxon>rosids</taxon>
        <taxon>fabids</taxon>
        <taxon>Fagales</taxon>
        <taxon>Betulaceae</taxon>
        <taxon>Carpinus</taxon>
    </lineage>
</organism>
<accession>A0A5N6QTH0</accession>
<dbReference type="AlphaFoldDB" id="A0A5N6QTH0"/>
<evidence type="ECO:0000313" key="1">
    <source>
        <dbReference type="EMBL" id="KAE8009620.1"/>
    </source>
</evidence>
<gene>
    <name evidence="1" type="ORF">FH972_006048</name>
</gene>
<dbReference type="EMBL" id="CM017322">
    <property type="protein sequence ID" value="KAE8009620.1"/>
    <property type="molecule type" value="Genomic_DNA"/>
</dbReference>